<evidence type="ECO:0000313" key="1">
    <source>
        <dbReference type="EMBL" id="SMR00690.1"/>
    </source>
</evidence>
<gene>
    <name evidence="2" type="ORF">PD5205_00541</name>
    <name evidence="1" type="ORF">PD885_03469</name>
</gene>
<evidence type="ECO:0000313" key="4">
    <source>
        <dbReference type="Proteomes" id="UP000195953"/>
    </source>
</evidence>
<protein>
    <submittedName>
        <fullName evidence="2">Uncharacterized protein</fullName>
    </submittedName>
</protein>
<proteinExistence type="predicted"/>
<organism evidence="2 4">
    <name type="scientific">Xanthomonas fragariae</name>
    <dbReference type="NCBI Taxonomy" id="48664"/>
    <lineage>
        <taxon>Bacteria</taxon>
        <taxon>Pseudomonadati</taxon>
        <taxon>Pseudomonadota</taxon>
        <taxon>Gammaproteobacteria</taxon>
        <taxon>Lysobacterales</taxon>
        <taxon>Lysobacteraceae</taxon>
        <taxon>Xanthomonas</taxon>
    </lineage>
</organism>
<evidence type="ECO:0000313" key="2">
    <source>
        <dbReference type="EMBL" id="SMR01861.1"/>
    </source>
</evidence>
<dbReference type="Proteomes" id="UP000195953">
    <property type="component" value="Chromosome 1"/>
</dbReference>
<reference evidence="1 3" key="1">
    <citation type="submission" date="2017-05" db="EMBL/GenBank/DDBJ databases">
        <authorList>
            <person name="Blom J."/>
        </authorList>
    </citation>
    <scope>NUCLEOTIDE SEQUENCE [LARGE SCALE GENOMIC DNA]</scope>
    <source>
        <strain evidence="1">PD885</strain>
    </source>
</reference>
<sequence>MAARGFTGEAYRGQGRFYEDSARRVCNLEPVRLSRLRIG</sequence>
<evidence type="ECO:0000313" key="3">
    <source>
        <dbReference type="Proteomes" id="UP000195877"/>
    </source>
</evidence>
<reference evidence="2 4" key="2">
    <citation type="submission" date="2017-05" db="EMBL/GenBank/DDBJ databases">
        <authorList>
            <person name="Song R."/>
            <person name="Chenine A.L."/>
            <person name="Ruprecht R.M."/>
        </authorList>
    </citation>
    <scope>NUCLEOTIDE SEQUENCE [LARGE SCALE GENOMIC DNA]</scope>
    <source>
        <strain evidence="2">PD5205</strain>
    </source>
</reference>
<dbReference type="Proteomes" id="UP000195877">
    <property type="component" value="Chromosome 1"/>
</dbReference>
<keyword evidence="3" id="KW-1185">Reference proteome</keyword>
<dbReference type="AlphaFoldDB" id="A0A1Y6GZR0"/>
<name>A0A1Y6GZR0_9XANT</name>
<dbReference type="EMBL" id="LT853882">
    <property type="protein sequence ID" value="SMR00690.1"/>
    <property type="molecule type" value="Genomic_DNA"/>
</dbReference>
<accession>A0A1Y6GZR0</accession>
<dbReference type="EMBL" id="LT853885">
    <property type="protein sequence ID" value="SMR01861.1"/>
    <property type="molecule type" value="Genomic_DNA"/>
</dbReference>